<keyword evidence="5 6" id="KW-0408">Iron</keyword>
<keyword evidence="8" id="KW-0575">Peroxidase</keyword>
<dbReference type="InterPro" id="IPR010255">
    <property type="entry name" value="Haem_peroxidase_sf"/>
</dbReference>
<sequence>MSSFIAAVATRVADSADAIARSLSPVDPNGASSLSQLRATSHGPARVAELLQKSAQDVSEIAVRGKPFHISDIPAYVDAVKNFNGGAGIDDRKMLLEKLLVLMSRLPADNQFEKTLQVFVIDTLYKDLPHPPAAYLPSNPYLPSTGAPSYPSTNPSNYANGHANGHANGSADQASTVHVRHPYSHPTYGVHRPYAARSADGSGYSTVYPDMGAAGKPYARTVPPTHPGINWPDAGLVFDALLKRRPSSGKRGILPSSNPNAEPGHSTLPTTNPTGFACHPGGLSSLFFAFADLVIHSIFNTNHSDWSINNVSSYLDLSPLYGSSEKDLKKVRRLDGTGRLYEDVFADGRLLFMPPSVPALLVLFCRNHNYIASKLLTINEYGTYVSGTALEELNEDDKKAQDDEIFSRARLVNCGWFMQVILGDYVGAILGLVRDGCEWRLDPLAESRESDHSVSPRGQGNVVSLEFNLLYRWHAALSERDTAWTELIFERVFGTRDFSSITVNQFQKTLAEKLRPDPDVRKWTFDGVDNAELVRDSSTGAFKDSDLAALLYAATEAPAGAFKARGIPEVLRVVEVMGIEQARQWGAATMNEFRKFMGLKPFSSFSEWNSDPDISRTAEMLYGNIDDLELYPGLMAEEAKPPIPGAGLCPGYTISRAILADAVALVRGDRFLTTDFTVYNLTSWGYLDCFSHKDDGAYGGILTRLLYRTLPEYYPARSSYARFPFIVPSAMQGYLRKLVDSPVSKYEFKRPKAPVLEVCETRYETVKDILADHKGFRSDVDSKLDSLVGTAGLDISLVNKALDFFIQKRQYPAILEHITSKLIAEKSTPDFTSGNNVKFVDIVHDVINLAPVYFVATELLGIPIKTEQTPHGLFRDVECASMFADVCNYVLLNRDPYMDWILRERTTEVSFAITDVISGHLKRLAGQGIIGKVTDSLIQWYTGEDKFSDVFLSRVLESAPRGKHVAESIFATIVPTIALYSKSIVHIVDFFLKEEQTSARELLVQLTRDKSVENDEKLYALACEALRVNPPVSSVVREDVHGELSDGNPEQVYLSLANANLDRSVFGENSIAADLEHPRAGLTGLEDYGLTSTSFLKSTVPAALRAIFKLKNLRSATGPRGTLRRIVETVHGCPEVEYLNERSEITPFPASMFVQYES</sequence>
<feature type="compositionally biased region" description="Polar residues" evidence="7">
    <location>
        <begin position="146"/>
        <end position="158"/>
    </location>
</feature>
<dbReference type="Pfam" id="PF03098">
    <property type="entry name" value="An_peroxidase"/>
    <property type="match status" value="1"/>
</dbReference>
<dbReference type="GO" id="GO:0004601">
    <property type="term" value="F:peroxidase activity"/>
    <property type="evidence" value="ECO:0007669"/>
    <property type="project" value="UniProtKB-KW"/>
</dbReference>
<dbReference type="PANTHER" id="PTHR11903:SF37">
    <property type="entry name" value="PSI-PRODUCING OXYGENASE A"/>
    <property type="match status" value="1"/>
</dbReference>
<dbReference type="GO" id="GO:0006631">
    <property type="term" value="P:fatty acid metabolic process"/>
    <property type="evidence" value="ECO:0007669"/>
    <property type="project" value="UniProtKB-ARBA"/>
</dbReference>
<reference evidence="8" key="1">
    <citation type="submission" date="2016-06" db="EMBL/GenBank/DDBJ databases">
        <title>Draft Genome sequence of the fungus Inonotus baumii.</title>
        <authorList>
            <person name="Zhu H."/>
            <person name="Lin W."/>
        </authorList>
    </citation>
    <scope>NUCLEOTIDE SEQUENCE</scope>
    <source>
        <strain evidence="8">821</strain>
    </source>
</reference>
<feature type="binding site" description="axial binding residue" evidence="6">
    <location>
        <position position="474"/>
    </location>
    <ligand>
        <name>heme b</name>
        <dbReference type="ChEBI" id="CHEBI:60344"/>
    </ligand>
    <ligandPart>
        <name>Fe</name>
        <dbReference type="ChEBI" id="CHEBI:18248"/>
    </ligandPart>
</feature>
<protein>
    <submittedName>
        <fullName evidence="8">Heme peroxidase</fullName>
    </submittedName>
</protein>
<dbReference type="InterPro" id="IPR019791">
    <property type="entry name" value="Haem_peroxidase_animal"/>
</dbReference>
<accession>A0A9Q5NA73</accession>
<dbReference type="PANTHER" id="PTHR11903">
    <property type="entry name" value="PROSTAGLANDIN G/H SYNTHASE"/>
    <property type="match status" value="1"/>
</dbReference>
<evidence type="ECO:0000256" key="7">
    <source>
        <dbReference type="SAM" id="MobiDB-lite"/>
    </source>
</evidence>
<proteinExistence type="predicted"/>
<feature type="region of interest" description="Disordered" evidence="7">
    <location>
        <begin position="146"/>
        <end position="175"/>
    </location>
</feature>
<dbReference type="Proteomes" id="UP000757232">
    <property type="component" value="Unassembled WGS sequence"/>
</dbReference>
<keyword evidence="2 6" id="KW-0479">Metal-binding</keyword>
<keyword evidence="3" id="KW-0223">Dioxygenase</keyword>
<dbReference type="InterPro" id="IPR050783">
    <property type="entry name" value="Oxylipin_biosynth_metab"/>
</dbReference>
<keyword evidence="1 6" id="KW-0349">Heme</keyword>
<gene>
    <name evidence="8" type="ORF">A7U60_g3408</name>
</gene>
<evidence type="ECO:0000256" key="2">
    <source>
        <dbReference type="ARBA" id="ARBA00022723"/>
    </source>
</evidence>
<keyword evidence="4" id="KW-0560">Oxidoreductase</keyword>
<dbReference type="GO" id="GO:0051213">
    <property type="term" value="F:dioxygenase activity"/>
    <property type="evidence" value="ECO:0007669"/>
    <property type="project" value="UniProtKB-KW"/>
</dbReference>
<dbReference type="GO" id="GO:0006979">
    <property type="term" value="P:response to oxidative stress"/>
    <property type="evidence" value="ECO:0007669"/>
    <property type="project" value="InterPro"/>
</dbReference>
<dbReference type="InterPro" id="IPR034812">
    <property type="entry name" value="Ppo-like_N"/>
</dbReference>
<dbReference type="GO" id="GO:0046872">
    <property type="term" value="F:metal ion binding"/>
    <property type="evidence" value="ECO:0007669"/>
    <property type="project" value="UniProtKB-KW"/>
</dbReference>
<evidence type="ECO:0000256" key="5">
    <source>
        <dbReference type="ARBA" id="ARBA00023004"/>
    </source>
</evidence>
<evidence type="ECO:0000256" key="3">
    <source>
        <dbReference type="ARBA" id="ARBA00022964"/>
    </source>
</evidence>
<keyword evidence="9" id="KW-1185">Reference proteome</keyword>
<dbReference type="PROSITE" id="PS50292">
    <property type="entry name" value="PEROXIDASE_3"/>
    <property type="match status" value="1"/>
</dbReference>
<name>A0A9Q5NA73_SANBA</name>
<dbReference type="InterPro" id="IPR037120">
    <property type="entry name" value="Haem_peroxidase_sf_animal"/>
</dbReference>
<evidence type="ECO:0000313" key="8">
    <source>
        <dbReference type="EMBL" id="OCB89431.1"/>
    </source>
</evidence>
<organism evidence="8 9">
    <name type="scientific">Sanghuangporus baumii</name>
    <name type="common">Phellinus baumii</name>
    <dbReference type="NCBI Taxonomy" id="108892"/>
    <lineage>
        <taxon>Eukaryota</taxon>
        <taxon>Fungi</taxon>
        <taxon>Dikarya</taxon>
        <taxon>Basidiomycota</taxon>
        <taxon>Agaricomycotina</taxon>
        <taxon>Agaricomycetes</taxon>
        <taxon>Hymenochaetales</taxon>
        <taxon>Hymenochaetaceae</taxon>
        <taxon>Sanghuangporus</taxon>
    </lineage>
</organism>
<dbReference type="EMBL" id="LNZH02000156">
    <property type="protein sequence ID" value="OCB89431.1"/>
    <property type="molecule type" value="Genomic_DNA"/>
</dbReference>
<dbReference type="AlphaFoldDB" id="A0A9Q5NA73"/>
<evidence type="ECO:0000313" key="9">
    <source>
        <dbReference type="Proteomes" id="UP000757232"/>
    </source>
</evidence>
<evidence type="ECO:0000256" key="6">
    <source>
        <dbReference type="PIRSR" id="PIRSR619791-2"/>
    </source>
</evidence>
<dbReference type="GO" id="GO:0020037">
    <property type="term" value="F:heme binding"/>
    <property type="evidence" value="ECO:0007669"/>
    <property type="project" value="InterPro"/>
</dbReference>
<dbReference type="SUPFAM" id="SSF48113">
    <property type="entry name" value="Heme-dependent peroxidases"/>
    <property type="match status" value="1"/>
</dbReference>
<feature type="compositionally biased region" description="Low complexity" evidence="7">
    <location>
        <begin position="159"/>
        <end position="169"/>
    </location>
</feature>
<comment type="caution">
    <text evidence="8">The sequence shown here is derived from an EMBL/GenBank/DDBJ whole genome shotgun (WGS) entry which is preliminary data.</text>
</comment>
<evidence type="ECO:0000256" key="4">
    <source>
        <dbReference type="ARBA" id="ARBA00023002"/>
    </source>
</evidence>
<dbReference type="OrthoDB" id="823504at2759"/>
<dbReference type="Gene3D" id="1.10.640.10">
    <property type="entry name" value="Haem peroxidase domain superfamily, animal type"/>
    <property type="match status" value="1"/>
</dbReference>
<evidence type="ECO:0000256" key="1">
    <source>
        <dbReference type="ARBA" id="ARBA00022617"/>
    </source>
</evidence>
<dbReference type="CDD" id="cd09817">
    <property type="entry name" value="linoleate_diol_synthase_like"/>
    <property type="match status" value="1"/>
</dbReference>
<feature type="region of interest" description="Disordered" evidence="7">
    <location>
        <begin position="248"/>
        <end position="272"/>
    </location>
</feature>